<organism evidence="8 9">
    <name type="scientific">Rhizorhabdus wittichii</name>
    <dbReference type="NCBI Taxonomy" id="160791"/>
    <lineage>
        <taxon>Bacteria</taxon>
        <taxon>Pseudomonadati</taxon>
        <taxon>Pseudomonadota</taxon>
        <taxon>Alphaproteobacteria</taxon>
        <taxon>Sphingomonadales</taxon>
        <taxon>Sphingomonadaceae</taxon>
        <taxon>Rhizorhabdus</taxon>
    </lineage>
</organism>
<feature type="transmembrane region" description="Helical" evidence="6">
    <location>
        <begin position="89"/>
        <end position="109"/>
    </location>
</feature>
<dbReference type="RefSeq" id="WP_011952518.1">
    <property type="nucleotide sequence ID" value="NZ_CP059319.1"/>
</dbReference>
<dbReference type="SUPFAM" id="SSF103473">
    <property type="entry name" value="MFS general substrate transporter"/>
    <property type="match status" value="1"/>
</dbReference>
<sequence>MLLHPDSRRAAPTGTAPWREWWLVGVLTVASMLAYIDKNIVSLMVVSIQKDLGLRPAQVTLALGTAFAIANILISIPAGWLADRVQRRSIVAVAILLWSAMAIACGNVTGFVTLLLARAGVGLAEGLLPPACYSMIGDGVSPQRRARALGVFSMSNLVGTGLAFLGGGLLLGLLGRVDYSGLPLVGHLPPWGLALVITGALGFPLLLLVFLFREPKRHEAAGDQAAASPEPPSWSEVLRALAARRGMLVPLAIFSVAHAMLTNSVNLWIAPLLMGRFGLTPAQIGTLSGALLLTAGPIGLFVAGAVIDRLNRQGRHGAQLIALVVAAIMLPCAIFHGLAATQASFWFWQALLLLVATTYLLVTSSIVTRELPPAMVGRAIAIFLLLQGLLGVGLAPTLTALAIETVFAGDAQPIGHAMATMHGAYAAVALVAAIVMFRRGRALR</sequence>
<dbReference type="GO" id="GO:0022857">
    <property type="term" value="F:transmembrane transporter activity"/>
    <property type="evidence" value="ECO:0007669"/>
    <property type="project" value="InterPro"/>
</dbReference>
<evidence type="ECO:0000313" key="8">
    <source>
        <dbReference type="EMBL" id="QTH21527.1"/>
    </source>
</evidence>
<feature type="transmembrane region" description="Helical" evidence="6">
    <location>
        <begin position="415"/>
        <end position="437"/>
    </location>
</feature>
<dbReference type="AlphaFoldDB" id="A0A975D246"/>
<evidence type="ECO:0000259" key="7">
    <source>
        <dbReference type="PROSITE" id="PS50850"/>
    </source>
</evidence>
<keyword evidence="4 6" id="KW-1133">Transmembrane helix</keyword>
<feature type="transmembrane region" description="Helical" evidence="6">
    <location>
        <begin position="21"/>
        <end position="41"/>
    </location>
</feature>
<feature type="transmembrane region" description="Helical" evidence="6">
    <location>
        <begin position="191"/>
        <end position="212"/>
    </location>
</feature>
<keyword evidence="2" id="KW-0813">Transport</keyword>
<feature type="transmembrane region" description="Helical" evidence="6">
    <location>
        <begin position="148"/>
        <end position="171"/>
    </location>
</feature>
<feature type="transmembrane region" description="Helical" evidence="6">
    <location>
        <begin position="115"/>
        <end position="136"/>
    </location>
</feature>
<keyword evidence="5 6" id="KW-0472">Membrane</keyword>
<feature type="transmembrane region" description="Helical" evidence="6">
    <location>
        <begin position="248"/>
        <end position="269"/>
    </location>
</feature>
<feature type="transmembrane region" description="Helical" evidence="6">
    <location>
        <begin position="320"/>
        <end position="339"/>
    </location>
</feature>
<feature type="transmembrane region" description="Helical" evidence="6">
    <location>
        <begin position="345"/>
        <end position="367"/>
    </location>
</feature>
<protein>
    <submittedName>
        <fullName evidence="8">MFS transporter</fullName>
    </submittedName>
</protein>
<dbReference type="PANTHER" id="PTHR23505">
    <property type="entry name" value="SPINSTER"/>
    <property type="match status" value="1"/>
</dbReference>
<dbReference type="Proteomes" id="UP000664914">
    <property type="component" value="Chromosome"/>
</dbReference>
<dbReference type="InterPro" id="IPR036259">
    <property type="entry name" value="MFS_trans_sf"/>
</dbReference>
<feature type="domain" description="Major facilitator superfamily (MFS) profile" evidence="7">
    <location>
        <begin position="23"/>
        <end position="441"/>
    </location>
</feature>
<dbReference type="GO" id="GO:0016020">
    <property type="term" value="C:membrane"/>
    <property type="evidence" value="ECO:0007669"/>
    <property type="project" value="UniProtKB-SubCell"/>
</dbReference>
<dbReference type="InterPro" id="IPR020846">
    <property type="entry name" value="MFS_dom"/>
</dbReference>
<dbReference type="OMA" id="TSMVFFT"/>
<evidence type="ECO:0000256" key="3">
    <source>
        <dbReference type="ARBA" id="ARBA00022692"/>
    </source>
</evidence>
<evidence type="ECO:0000256" key="4">
    <source>
        <dbReference type="ARBA" id="ARBA00022989"/>
    </source>
</evidence>
<comment type="subcellular location">
    <subcellularLocation>
        <location evidence="1">Membrane</location>
        <topology evidence="1">Multi-pass membrane protein</topology>
    </subcellularLocation>
</comment>
<reference evidence="8" key="1">
    <citation type="submission" date="2020-07" db="EMBL/GenBank/DDBJ databases">
        <authorList>
            <person name="Camacho E."/>
        </authorList>
    </citation>
    <scope>NUCLEOTIDE SEQUENCE</scope>
    <source>
        <strain evidence="8">MPO218</strain>
    </source>
</reference>
<accession>A0A975D246</accession>
<dbReference type="InterPro" id="IPR011701">
    <property type="entry name" value="MFS"/>
</dbReference>
<evidence type="ECO:0000313" key="9">
    <source>
        <dbReference type="Proteomes" id="UP000664914"/>
    </source>
</evidence>
<gene>
    <name evidence="8" type="ORF">HRJ34_24945</name>
</gene>
<dbReference type="PROSITE" id="PS50850">
    <property type="entry name" value="MFS"/>
    <property type="match status" value="1"/>
</dbReference>
<evidence type="ECO:0000256" key="1">
    <source>
        <dbReference type="ARBA" id="ARBA00004141"/>
    </source>
</evidence>
<dbReference type="Gene3D" id="1.20.1250.20">
    <property type="entry name" value="MFS general substrate transporter like domains"/>
    <property type="match status" value="2"/>
</dbReference>
<reference evidence="8" key="2">
    <citation type="submission" date="2021-04" db="EMBL/GenBank/DDBJ databases">
        <title>Isolation and genomic analysis of the ibuprofen-degrading bacterium Sphingomonas strain MPO218.</title>
        <authorList>
            <person name="Aulestia M."/>
            <person name="Flores A."/>
            <person name="Mangas E.L."/>
            <person name="Perez-Pulido A.J."/>
            <person name="Santero E."/>
            <person name="Camacho E.M."/>
        </authorList>
    </citation>
    <scope>NUCLEOTIDE SEQUENCE</scope>
    <source>
        <strain evidence="8">MPO218</strain>
    </source>
</reference>
<evidence type="ECO:0000256" key="6">
    <source>
        <dbReference type="SAM" id="Phobius"/>
    </source>
</evidence>
<keyword evidence="3 6" id="KW-0812">Transmembrane</keyword>
<name>A0A975D246_9SPHN</name>
<feature type="transmembrane region" description="Helical" evidence="6">
    <location>
        <begin position="379"/>
        <end position="403"/>
    </location>
</feature>
<dbReference type="Pfam" id="PF07690">
    <property type="entry name" value="MFS_1"/>
    <property type="match status" value="1"/>
</dbReference>
<dbReference type="InterPro" id="IPR044770">
    <property type="entry name" value="MFS_spinster-like"/>
</dbReference>
<feature type="transmembrane region" description="Helical" evidence="6">
    <location>
        <begin position="289"/>
        <end position="308"/>
    </location>
</feature>
<dbReference type="EMBL" id="CP059319">
    <property type="protein sequence ID" value="QTH21527.1"/>
    <property type="molecule type" value="Genomic_DNA"/>
</dbReference>
<feature type="transmembrane region" description="Helical" evidence="6">
    <location>
        <begin position="61"/>
        <end position="82"/>
    </location>
</feature>
<proteinExistence type="predicted"/>
<dbReference type="PANTHER" id="PTHR23505:SF79">
    <property type="entry name" value="PROTEIN SPINSTER"/>
    <property type="match status" value="1"/>
</dbReference>
<evidence type="ECO:0000256" key="2">
    <source>
        <dbReference type="ARBA" id="ARBA00022448"/>
    </source>
</evidence>
<evidence type="ECO:0000256" key="5">
    <source>
        <dbReference type="ARBA" id="ARBA00023136"/>
    </source>
</evidence>